<feature type="transmembrane region" description="Helical" evidence="8">
    <location>
        <begin position="410"/>
        <end position="432"/>
    </location>
</feature>
<dbReference type="NCBIfam" id="NF004500">
    <property type="entry name" value="PRK05846.1-4"/>
    <property type="match status" value="1"/>
</dbReference>
<dbReference type="PANTHER" id="PTHR43507">
    <property type="entry name" value="NADH-UBIQUINONE OXIDOREDUCTASE CHAIN 4"/>
    <property type="match status" value="1"/>
</dbReference>
<feature type="transmembrane region" description="Helical" evidence="8">
    <location>
        <begin position="87"/>
        <end position="107"/>
    </location>
</feature>
<dbReference type="GO" id="GO:0016020">
    <property type="term" value="C:membrane"/>
    <property type="evidence" value="ECO:0007669"/>
    <property type="project" value="UniProtKB-SubCell"/>
</dbReference>
<evidence type="ECO:0000256" key="3">
    <source>
        <dbReference type="ARBA" id="ARBA00022692"/>
    </source>
</evidence>
<proteinExistence type="inferred from homology"/>
<dbReference type="GO" id="GO:0003954">
    <property type="term" value="F:NADH dehydrogenase activity"/>
    <property type="evidence" value="ECO:0007669"/>
    <property type="project" value="TreeGrafter"/>
</dbReference>
<feature type="transmembrane region" description="Helical" evidence="8">
    <location>
        <begin position="306"/>
        <end position="325"/>
    </location>
</feature>
<comment type="similarity">
    <text evidence="2">Belongs to the complex I subunit 4 family.</text>
</comment>
<keyword evidence="4 8" id="KW-1133">Transmembrane helix</keyword>
<dbReference type="InterPro" id="IPR001750">
    <property type="entry name" value="ND/Mrp_TM"/>
</dbReference>
<keyword evidence="3 6" id="KW-0812">Transmembrane</keyword>
<feature type="transmembrane region" description="Helical" evidence="8">
    <location>
        <begin position="241"/>
        <end position="258"/>
    </location>
</feature>
<name>A0A932I4R5_UNCTE</name>
<dbReference type="GO" id="GO:0015990">
    <property type="term" value="P:electron transport coupled proton transport"/>
    <property type="evidence" value="ECO:0007669"/>
    <property type="project" value="TreeGrafter"/>
</dbReference>
<organism evidence="10 11">
    <name type="scientific">Tectimicrobiota bacterium</name>
    <dbReference type="NCBI Taxonomy" id="2528274"/>
    <lineage>
        <taxon>Bacteria</taxon>
        <taxon>Pseudomonadati</taxon>
        <taxon>Nitrospinota/Tectimicrobiota group</taxon>
        <taxon>Candidatus Tectimicrobiota</taxon>
    </lineage>
</organism>
<dbReference type="AlphaFoldDB" id="A0A932I4R5"/>
<protein>
    <submittedName>
        <fullName evidence="10">NADH-quinone oxidoreductase subunit M</fullName>
        <ecNumber evidence="10">1.6.5.11</ecNumber>
    </submittedName>
</protein>
<feature type="transmembrane region" description="Helical" evidence="8">
    <location>
        <begin position="278"/>
        <end position="299"/>
    </location>
</feature>
<feature type="transmembrane region" description="Helical" evidence="8">
    <location>
        <begin position="337"/>
        <end position="356"/>
    </location>
</feature>
<feature type="transmembrane region" description="Helical" evidence="8">
    <location>
        <begin position="37"/>
        <end position="57"/>
    </location>
</feature>
<feature type="domain" description="NADH:quinone oxidoreductase/Mrp antiporter transmembrane" evidence="9">
    <location>
        <begin position="134"/>
        <end position="423"/>
    </location>
</feature>
<dbReference type="EC" id="1.6.5.11" evidence="10"/>
<feature type="transmembrane region" description="Helical" evidence="8">
    <location>
        <begin position="368"/>
        <end position="390"/>
    </location>
</feature>
<evidence type="ECO:0000256" key="6">
    <source>
        <dbReference type="RuleBase" id="RU000320"/>
    </source>
</evidence>
<evidence type="ECO:0000256" key="7">
    <source>
        <dbReference type="SAM" id="MobiDB-lite"/>
    </source>
</evidence>
<feature type="transmembrane region" description="Helical" evidence="8">
    <location>
        <begin position="170"/>
        <end position="191"/>
    </location>
</feature>
<evidence type="ECO:0000256" key="5">
    <source>
        <dbReference type="ARBA" id="ARBA00023136"/>
    </source>
</evidence>
<feature type="region of interest" description="Disordered" evidence="7">
    <location>
        <begin position="501"/>
        <end position="522"/>
    </location>
</feature>
<dbReference type="PANTHER" id="PTHR43507:SF1">
    <property type="entry name" value="NADH-UBIQUINONE OXIDOREDUCTASE CHAIN 4"/>
    <property type="match status" value="1"/>
</dbReference>
<evidence type="ECO:0000313" key="10">
    <source>
        <dbReference type="EMBL" id="MBI3129276.1"/>
    </source>
</evidence>
<dbReference type="Pfam" id="PF00361">
    <property type="entry name" value="Proton_antipo_M"/>
    <property type="match status" value="1"/>
</dbReference>
<reference evidence="10" key="1">
    <citation type="submission" date="2020-07" db="EMBL/GenBank/DDBJ databases">
        <title>Huge and variable diversity of episymbiotic CPR bacteria and DPANN archaea in groundwater ecosystems.</title>
        <authorList>
            <person name="He C.Y."/>
            <person name="Keren R."/>
            <person name="Whittaker M."/>
            <person name="Farag I.F."/>
            <person name="Doudna J."/>
            <person name="Cate J.H.D."/>
            <person name="Banfield J.F."/>
        </authorList>
    </citation>
    <scope>NUCLEOTIDE SEQUENCE</scope>
    <source>
        <strain evidence="10">NC_groundwater_763_Ag_S-0.2um_68_21</strain>
    </source>
</reference>
<dbReference type="GO" id="GO:0048039">
    <property type="term" value="F:ubiquinone binding"/>
    <property type="evidence" value="ECO:0007669"/>
    <property type="project" value="TreeGrafter"/>
</dbReference>
<dbReference type="GO" id="GO:0008137">
    <property type="term" value="F:NADH dehydrogenase (ubiquinone) activity"/>
    <property type="evidence" value="ECO:0007669"/>
    <property type="project" value="InterPro"/>
</dbReference>
<dbReference type="GO" id="GO:0042773">
    <property type="term" value="P:ATP synthesis coupled electron transport"/>
    <property type="evidence" value="ECO:0007669"/>
    <property type="project" value="InterPro"/>
</dbReference>
<dbReference type="NCBIfam" id="NF004499">
    <property type="entry name" value="PRK05846.1-3"/>
    <property type="match status" value="1"/>
</dbReference>
<keyword evidence="10" id="KW-0560">Oxidoreductase</keyword>
<feature type="transmembrane region" description="Helical" evidence="8">
    <location>
        <begin position="6"/>
        <end position="25"/>
    </location>
</feature>
<evidence type="ECO:0000256" key="2">
    <source>
        <dbReference type="ARBA" id="ARBA00009025"/>
    </source>
</evidence>
<evidence type="ECO:0000259" key="9">
    <source>
        <dbReference type="Pfam" id="PF00361"/>
    </source>
</evidence>
<feature type="transmembrane region" description="Helical" evidence="8">
    <location>
        <begin position="453"/>
        <end position="472"/>
    </location>
</feature>
<accession>A0A932I4R5</accession>
<evidence type="ECO:0000256" key="8">
    <source>
        <dbReference type="SAM" id="Phobius"/>
    </source>
</evidence>
<evidence type="ECO:0000256" key="4">
    <source>
        <dbReference type="ARBA" id="ARBA00022989"/>
    </source>
</evidence>
<dbReference type="InterPro" id="IPR010227">
    <property type="entry name" value="NADH_Q_OxRdtase_chainM/4"/>
</dbReference>
<dbReference type="EMBL" id="JACPUR010000040">
    <property type="protein sequence ID" value="MBI3129276.1"/>
    <property type="molecule type" value="Genomic_DNA"/>
</dbReference>
<dbReference type="PRINTS" id="PR01437">
    <property type="entry name" value="NUOXDRDTASE4"/>
</dbReference>
<dbReference type="InterPro" id="IPR003918">
    <property type="entry name" value="NADH_UbQ_OxRdtase"/>
</dbReference>
<feature type="transmembrane region" description="Helical" evidence="8">
    <location>
        <begin position="211"/>
        <end position="229"/>
    </location>
</feature>
<comment type="caution">
    <text evidence="10">The sequence shown here is derived from an EMBL/GenBank/DDBJ whole genome shotgun (WGS) entry which is preliminary data.</text>
</comment>
<evidence type="ECO:0000256" key="1">
    <source>
        <dbReference type="ARBA" id="ARBA00004127"/>
    </source>
</evidence>
<dbReference type="Proteomes" id="UP000782312">
    <property type="component" value="Unassembled WGS sequence"/>
</dbReference>
<feature type="transmembrane region" description="Helical" evidence="8">
    <location>
        <begin position="114"/>
        <end position="135"/>
    </location>
</feature>
<comment type="subcellular location">
    <subcellularLocation>
        <location evidence="1">Endomembrane system</location>
        <topology evidence="1">Multi-pass membrane protein</topology>
    </subcellularLocation>
    <subcellularLocation>
        <location evidence="6">Membrane</location>
        <topology evidence="6">Multi-pass membrane protein</topology>
    </subcellularLocation>
</comment>
<dbReference type="GO" id="GO:0012505">
    <property type="term" value="C:endomembrane system"/>
    <property type="evidence" value="ECO:0007669"/>
    <property type="project" value="UniProtKB-SubCell"/>
</dbReference>
<gene>
    <name evidence="10" type="ORF">HYZ11_16835</name>
</gene>
<evidence type="ECO:0000313" key="11">
    <source>
        <dbReference type="Proteomes" id="UP000782312"/>
    </source>
</evidence>
<dbReference type="NCBIfam" id="TIGR01972">
    <property type="entry name" value="NDH_I_M"/>
    <property type="match status" value="1"/>
</dbReference>
<sequence>MAGFPLLSSILFLPLAGALLLLLLREDGEAGRGRVRLAALGVSLATFALSAALYLGFEGGTARMQFVEAAPWMPRFGVAYKVGVDGLSLPLVLLTTILTPIAILFSWGDVDRRVRLYHISLLMLETGMIGVFVALDFFLFYVFWEAMLLPMYLIIGIWGGARRIYAAIKFFLYTMAGSMLMLVAILWLYFASGGQTFDILAHLERPLDASVQGWLFAAFALSFAIKVPMFPFHTWLPDAHVEAPTAGSVILAGVLLKMGTYGFMRLAMPLFPSAAREFAPVILALAVAGVIYGALMAMVQTDVKKLVAYSSVSHLGFVMLGLFSFNLLGASGGVLQMVNHGVSTGALFLIVGMLYSRRHTRLIADYGGIARVTPALAAFFVLASLSSIGLPGLNGFVGEFAILAGAFQRSPALAAAAALGVVLSAVYMLWMLQRVLFGSRLSPANAGLRDLSAREWAVLAPMVFLMFWIGLYPKPLLEKIEPSAQAWLTQVGRRVLSVEAPGEDPRGVPSALADRLRKGGRP</sequence>
<feature type="transmembrane region" description="Helical" evidence="8">
    <location>
        <begin position="141"/>
        <end position="158"/>
    </location>
</feature>
<keyword evidence="5 8" id="KW-0472">Membrane</keyword>